<evidence type="ECO:0000313" key="1">
    <source>
        <dbReference type="EMBL" id="AKB80743.1"/>
    </source>
</evidence>
<gene>
    <name evidence="1" type="ORF">MSBR3_0165</name>
</gene>
<keyword evidence="2" id="KW-1185">Reference proteome</keyword>
<organism evidence="1 2">
    <name type="scientific">Methanosarcina barkeri 3</name>
    <dbReference type="NCBI Taxonomy" id="1434107"/>
    <lineage>
        <taxon>Archaea</taxon>
        <taxon>Methanobacteriati</taxon>
        <taxon>Methanobacteriota</taxon>
        <taxon>Stenosarchaea group</taxon>
        <taxon>Methanomicrobia</taxon>
        <taxon>Methanosarcinales</taxon>
        <taxon>Methanosarcinaceae</taxon>
        <taxon>Methanosarcina</taxon>
    </lineage>
</organism>
<dbReference type="PATRIC" id="fig|1434107.4.peg.214"/>
<dbReference type="OrthoDB" id="372952at2157"/>
<proteinExistence type="predicted"/>
<dbReference type="HOGENOM" id="CLU_1307815_0_0_2"/>
<dbReference type="AlphaFoldDB" id="A0A0E3SK16"/>
<dbReference type="EMBL" id="CP009517">
    <property type="protein sequence ID" value="AKB80743.1"/>
    <property type="molecule type" value="Genomic_DNA"/>
</dbReference>
<dbReference type="GeneID" id="24787604"/>
<dbReference type="Proteomes" id="UP000033066">
    <property type="component" value="Chromosome"/>
</dbReference>
<dbReference type="KEGG" id="mbak:MSBR3_0165"/>
<accession>A0A0E3SK16</accession>
<name>A0A0E3SK16_METBA</name>
<reference evidence="1" key="1">
    <citation type="submission" date="2014-07" db="EMBL/GenBank/DDBJ databases">
        <title>Methanogenic archaea and the global carbon cycle.</title>
        <authorList>
            <person name="Henriksen J.R."/>
            <person name="Luke J."/>
            <person name="Reinhart S."/>
            <person name="Benedict M.N."/>
            <person name="Youngblut N.D."/>
            <person name="Metcalf M.E."/>
            <person name="Whitaker R.J."/>
            <person name="Metcalf W.W."/>
        </authorList>
    </citation>
    <scope>NUCLEOTIDE SEQUENCE [LARGE SCALE GENOMIC DNA]</scope>
    <source>
        <strain evidence="1">3</strain>
    </source>
</reference>
<evidence type="ECO:0000313" key="2">
    <source>
        <dbReference type="Proteomes" id="UP000033066"/>
    </source>
</evidence>
<sequence length="210" mass="24949">MYTSLIILQHADINTILPYIDYFAKEYHLSKADVIRNVLYQYFGYQAPERSSKQREQECRKETSLRLSLQNQYIPVFLDIDFKVKYLDTSSFKSMTIVVNILNKFFNSGITLKVLTRKQLNHKLNPQINSNFEDILTETFRHPWNSVYKYDMKLLHNLNFFKKIARGKVTMKRRSGITKNIDYFFNSTPKCSLNRSRILQRKSLLHQANS</sequence>
<dbReference type="RefSeq" id="WP_048105812.1">
    <property type="nucleotide sequence ID" value="NZ_CP009517.1"/>
</dbReference>
<protein>
    <submittedName>
        <fullName evidence="1">Uncharacterized protein</fullName>
    </submittedName>
</protein>